<sequence length="71" mass="8326">MDESDFRQQADRCRRRARDSSDPDLRVALFRMGDELQMMADEIENDEIIFAERKNVEGARRLRSPNDPNGL</sequence>
<dbReference type="AlphaFoldDB" id="A0A1H1VIV4"/>
<organism evidence="2 3">
    <name type="scientific">Bradyrhizobium canariense</name>
    <dbReference type="NCBI Taxonomy" id="255045"/>
    <lineage>
        <taxon>Bacteria</taxon>
        <taxon>Pseudomonadati</taxon>
        <taxon>Pseudomonadota</taxon>
        <taxon>Alphaproteobacteria</taxon>
        <taxon>Hyphomicrobiales</taxon>
        <taxon>Nitrobacteraceae</taxon>
        <taxon>Bradyrhizobium</taxon>
    </lineage>
</organism>
<reference evidence="3" key="1">
    <citation type="submission" date="2016-10" db="EMBL/GenBank/DDBJ databases">
        <authorList>
            <person name="Varghese N."/>
            <person name="Submissions S."/>
        </authorList>
    </citation>
    <scope>NUCLEOTIDE SEQUENCE [LARGE SCALE GENOMIC DNA]</scope>
    <source>
        <strain evidence="3">GAS369</strain>
    </source>
</reference>
<dbReference type="RefSeq" id="WP_146688110.1">
    <property type="nucleotide sequence ID" value="NZ_LT629750.1"/>
</dbReference>
<keyword evidence="3" id="KW-1185">Reference proteome</keyword>
<evidence type="ECO:0000256" key="1">
    <source>
        <dbReference type="SAM" id="MobiDB-lite"/>
    </source>
</evidence>
<protein>
    <submittedName>
        <fullName evidence="2">Uncharacterized protein</fullName>
    </submittedName>
</protein>
<evidence type="ECO:0000313" key="3">
    <source>
        <dbReference type="Proteomes" id="UP000243904"/>
    </source>
</evidence>
<evidence type="ECO:0000313" key="2">
    <source>
        <dbReference type="EMBL" id="SDS84788.1"/>
    </source>
</evidence>
<accession>A0A1H1VIV4</accession>
<gene>
    <name evidence="2" type="ORF">SAMN05444158_3436</name>
</gene>
<feature type="region of interest" description="Disordered" evidence="1">
    <location>
        <begin position="1"/>
        <end position="21"/>
    </location>
</feature>
<proteinExistence type="predicted"/>
<dbReference type="Proteomes" id="UP000243904">
    <property type="component" value="Chromosome I"/>
</dbReference>
<dbReference type="EMBL" id="LT629750">
    <property type="protein sequence ID" value="SDS84788.1"/>
    <property type="molecule type" value="Genomic_DNA"/>
</dbReference>
<name>A0A1H1VIV4_9BRAD</name>